<dbReference type="InterPro" id="IPR053185">
    <property type="entry name" value="SET_domain_protein"/>
</dbReference>
<accession>A0A9P6LLK3</accession>
<dbReference type="CDD" id="cd20071">
    <property type="entry name" value="SET_SMYD"/>
    <property type="match status" value="1"/>
</dbReference>
<dbReference type="RefSeq" id="XP_038746737.1">
    <property type="nucleotide sequence ID" value="XM_038887695.1"/>
</dbReference>
<sequence length="414" mass="46000">MIFRHQHAFQGLLTILGHLLPVHGLQLSLLDKSDVQCSRGDLNQLVLSKYTFNSCPIPAEDSALGNTSLSLPWTHPRQCVDAAHGPEDQFCAYTAATSGPYGVSVVAVPEHAAHFAGFVADTYQHALQDTPYNVVEIPGKGRGVVATRLIKKDEPILADYAILVVDSRVMLSLTEEDSNALLRLATDRLAKPHRVYDGARAHPEHDIVLDVLATNAFSLDVENESYYRLFPEIALMNHDCTPNARPRFSPRNFGALVTANRDIQAGEEITITYLAPGIPFYERRSRMKNWGFECSCNKCTASRSEIRASDERTRHIEKQLATLDSLVETGDLFKTVAVMRELMAACDQEGAEEPKIKIYETLQDVFMGLGKLDQAKLYAKKAIHLMVLTGLIDERDEEATVVSEWAALDDQYGK</sequence>
<dbReference type="GeneID" id="62160769"/>
<dbReference type="InterPro" id="IPR011990">
    <property type="entry name" value="TPR-like_helical_dom_sf"/>
</dbReference>
<dbReference type="SMART" id="SM00317">
    <property type="entry name" value="SET"/>
    <property type="match status" value="1"/>
</dbReference>
<dbReference type="InterPro" id="IPR046341">
    <property type="entry name" value="SET_dom_sf"/>
</dbReference>
<dbReference type="SUPFAM" id="SSF82199">
    <property type="entry name" value="SET domain"/>
    <property type="match status" value="1"/>
</dbReference>
<dbReference type="PANTHER" id="PTHR47332">
    <property type="entry name" value="SET DOMAIN-CONTAINING PROTEIN 5"/>
    <property type="match status" value="1"/>
</dbReference>
<keyword evidence="4" id="KW-1185">Reference proteome</keyword>
<dbReference type="OrthoDB" id="438641at2759"/>
<dbReference type="Gene3D" id="2.170.270.10">
    <property type="entry name" value="SET domain"/>
    <property type="match status" value="1"/>
</dbReference>
<name>A0A9P6LLK3_9PEZI</name>
<organism evidence="3 4">
    <name type="scientific">Colletotrichum karsti</name>
    <dbReference type="NCBI Taxonomy" id="1095194"/>
    <lineage>
        <taxon>Eukaryota</taxon>
        <taxon>Fungi</taxon>
        <taxon>Dikarya</taxon>
        <taxon>Ascomycota</taxon>
        <taxon>Pezizomycotina</taxon>
        <taxon>Sordariomycetes</taxon>
        <taxon>Hypocreomycetidae</taxon>
        <taxon>Glomerellales</taxon>
        <taxon>Glomerellaceae</taxon>
        <taxon>Colletotrichum</taxon>
        <taxon>Colletotrichum boninense species complex</taxon>
    </lineage>
</organism>
<gene>
    <name evidence="3" type="ORF">CkaCkLH20_04976</name>
</gene>
<proteinExistence type="predicted"/>
<reference evidence="3" key="1">
    <citation type="submission" date="2020-03" db="EMBL/GenBank/DDBJ databases">
        <authorList>
            <person name="He L."/>
        </authorList>
    </citation>
    <scope>NUCLEOTIDE SEQUENCE</scope>
    <source>
        <strain evidence="3">CkLH20</strain>
    </source>
</reference>
<dbReference type="PANTHER" id="PTHR47332:SF6">
    <property type="entry name" value="SET DOMAIN-CONTAINING PROTEIN"/>
    <property type="match status" value="1"/>
</dbReference>
<dbReference type="Pfam" id="PF00856">
    <property type="entry name" value="SET"/>
    <property type="match status" value="1"/>
</dbReference>
<keyword evidence="1" id="KW-0732">Signal</keyword>
<dbReference type="Gene3D" id="1.25.40.10">
    <property type="entry name" value="Tetratricopeptide repeat domain"/>
    <property type="match status" value="1"/>
</dbReference>
<dbReference type="PROSITE" id="PS50280">
    <property type="entry name" value="SET"/>
    <property type="match status" value="1"/>
</dbReference>
<comment type="caution">
    <text evidence="3">The sequence shown here is derived from an EMBL/GenBank/DDBJ whole genome shotgun (WGS) entry which is preliminary data.</text>
</comment>
<dbReference type="EMBL" id="JAATWM020000014">
    <property type="protein sequence ID" value="KAF9877276.1"/>
    <property type="molecule type" value="Genomic_DNA"/>
</dbReference>
<protein>
    <recommendedName>
        <fullName evidence="2">SET domain-containing protein</fullName>
    </recommendedName>
</protein>
<dbReference type="Proteomes" id="UP000781932">
    <property type="component" value="Unassembled WGS sequence"/>
</dbReference>
<evidence type="ECO:0000313" key="4">
    <source>
        <dbReference type="Proteomes" id="UP000781932"/>
    </source>
</evidence>
<dbReference type="AlphaFoldDB" id="A0A9P6LLK3"/>
<evidence type="ECO:0000256" key="1">
    <source>
        <dbReference type="SAM" id="SignalP"/>
    </source>
</evidence>
<feature type="signal peptide" evidence="1">
    <location>
        <begin position="1"/>
        <end position="24"/>
    </location>
</feature>
<dbReference type="InterPro" id="IPR001214">
    <property type="entry name" value="SET_dom"/>
</dbReference>
<feature type="domain" description="SET" evidence="2">
    <location>
        <begin position="130"/>
        <end position="274"/>
    </location>
</feature>
<feature type="chain" id="PRO_5040296821" description="SET domain-containing protein" evidence="1">
    <location>
        <begin position="25"/>
        <end position="414"/>
    </location>
</feature>
<evidence type="ECO:0000313" key="3">
    <source>
        <dbReference type="EMBL" id="KAF9877276.1"/>
    </source>
</evidence>
<reference evidence="3" key="2">
    <citation type="submission" date="2020-11" db="EMBL/GenBank/DDBJ databases">
        <title>Whole genome sequencing of Colletotrichum sp.</title>
        <authorList>
            <person name="Li H."/>
        </authorList>
    </citation>
    <scope>NUCLEOTIDE SEQUENCE</scope>
    <source>
        <strain evidence="3">CkLH20</strain>
    </source>
</reference>
<evidence type="ECO:0000259" key="2">
    <source>
        <dbReference type="PROSITE" id="PS50280"/>
    </source>
</evidence>